<evidence type="ECO:0000256" key="2">
    <source>
        <dbReference type="SAM" id="MobiDB-lite"/>
    </source>
</evidence>
<reference evidence="3 4" key="1">
    <citation type="journal article" date="2024" name="J Genomics">
        <title>Draft genome sequencing and assembly of Favolaschia claudopus CIRM-BRFM 2984 isolated from oak limbs.</title>
        <authorList>
            <person name="Navarro D."/>
            <person name="Drula E."/>
            <person name="Chaduli D."/>
            <person name="Cazenave R."/>
            <person name="Ahrendt S."/>
            <person name="Wang J."/>
            <person name="Lipzen A."/>
            <person name="Daum C."/>
            <person name="Barry K."/>
            <person name="Grigoriev I.V."/>
            <person name="Favel A."/>
            <person name="Rosso M.N."/>
            <person name="Martin F."/>
        </authorList>
    </citation>
    <scope>NUCLEOTIDE SEQUENCE [LARGE SCALE GENOMIC DNA]</scope>
    <source>
        <strain evidence="3 4">CIRM-BRFM 2984</strain>
    </source>
</reference>
<evidence type="ECO:0000313" key="3">
    <source>
        <dbReference type="EMBL" id="KAK6969299.1"/>
    </source>
</evidence>
<gene>
    <name evidence="3" type="ORF">R3P38DRAFT_3243631</name>
</gene>
<dbReference type="AlphaFoldDB" id="A0AAV9Z2Q3"/>
<accession>A0AAV9Z2Q3</accession>
<feature type="coiled-coil region" evidence="1">
    <location>
        <begin position="86"/>
        <end position="155"/>
    </location>
</feature>
<feature type="compositionally biased region" description="Pro residues" evidence="2">
    <location>
        <begin position="227"/>
        <end position="239"/>
    </location>
</feature>
<evidence type="ECO:0000256" key="1">
    <source>
        <dbReference type="SAM" id="Coils"/>
    </source>
</evidence>
<dbReference type="Gene3D" id="1.10.287.1490">
    <property type="match status" value="1"/>
</dbReference>
<feature type="region of interest" description="Disordered" evidence="2">
    <location>
        <begin position="558"/>
        <end position="580"/>
    </location>
</feature>
<protein>
    <submittedName>
        <fullName evidence="3">Uncharacterized protein</fullName>
    </submittedName>
</protein>
<dbReference type="Proteomes" id="UP001362999">
    <property type="component" value="Unassembled WGS sequence"/>
</dbReference>
<feature type="region of interest" description="Disordered" evidence="2">
    <location>
        <begin position="1"/>
        <end position="44"/>
    </location>
</feature>
<dbReference type="EMBL" id="JAWWNJ010000228">
    <property type="protein sequence ID" value="KAK6969299.1"/>
    <property type="molecule type" value="Genomic_DNA"/>
</dbReference>
<organism evidence="3 4">
    <name type="scientific">Favolaschia claudopus</name>
    <dbReference type="NCBI Taxonomy" id="2862362"/>
    <lineage>
        <taxon>Eukaryota</taxon>
        <taxon>Fungi</taxon>
        <taxon>Dikarya</taxon>
        <taxon>Basidiomycota</taxon>
        <taxon>Agaricomycotina</taxon>
        <taxon>Agaricomycetes</taxon>
        <taxon>Agaricomycetidae</taxon>
        <taxon>Agaricales</taxon>
        <taxon>Marasmiineae</taxon>
        <taxon>Mycenaceae</taxon>
        <taxon>Favolaschia</taxon>
    </lineage>
</organism>
<evidence type="ECO:0000313" key="4">
    <source>
        <dbReference type="Proteomes" id="UP001362999"/>
    </source>
</evidence>
<keyword evidence="4" id="KW-1185">Reference proteome</keyword>
<keyword evidence="1" id="KW-0175">Coiled coil</keyword>
<sequence length="621" mass="70658">MNNEGDAPMDEPYTAPPRLKVPISANAEGPSKKKAVSGPEQQAFDEARNNEQYHRENASAHRARSRAAVQDTRAAQQDNEVLRAHLLAAQKALQDRQAEVQQLHAQIAEARTHMEKMNSEEGDLHDQIIYDQQQLSELIEQVRAAQNQAVEASTQTYNLQQAINARDAELGQLRAQVHKQDDEVLQLRLQLKAAVRDKPKPTPRRRGRVSNELFGTGKPATLDLPLDPAPLPADSPNPLPADSQTAESSGLMDHPVVKRVAAKLNMDDEDMSDMLGLLTLTQKTNAQVAVTPTKRNAPKPRKALKKAVQPKTKELINIAHALMRQTTYRLFKVEQSNDFIFHIPATEKEVEDFAADDTATLEHWQWDFGAGYLNTAWNVVQMERLVKAAVEEDEEGRRYVSKGEIQEEFLEFVVREQLERYRADWKLFQPRWDTNANRLETKQEAVARGKVMLYIRRMAAKTLNAQQRKYMHRRTTVEAVIALKEAENDRDLATWIRLLKLLDYLQAAGMSEEEQVSKAIQGQKVKAFKIRLCVWREESISKYLNIVDIQTRRFEELSNGTKSAPRERSQERGSRPAPKNLPRCLYDSAWLASQTPKQLKELEVSEEVFALFVAATDRMVV</sequence>
<feature type="region of interest" description="Disordered" evidence="2">
    <location>
        <begin position="195"/>
        <end position="249"/>
    </location>
</feature>
<comment type="caution">
    <text evidence="3">The sequence shown here is derived from an EMBL/GenBank/DDBJ whole genome shotgun (WGS) entry which is preliminary data.</text>
</comment>
<feature type="compositionally biased region" description="Basic and acidic residues" evidence="2">
    <location>
        <begin position="564"/>
        <end position="574"/>
    </location>
</feature>
<name>A0AAV9Z2Q3_9AGAR</name>
<proteinExistence type="predicted"/>